<name>A0A834WT02_9FABA</name>
<dbReference type="AlphaFoldDB" id="A0A834WT02"/>
<keyword evidence="2" id="KW-1185">Reference proteome</keyword>
<gene>
    <name evidence="1" type="ORF">G2W53_014148</name>
</gene>
<evidence type="ECO:0000313" key="1">
    <source>
        <dbReference type="EMBL" id="KAF7831815.1"/>
    </source>
</evidence>
<organism evidence="1 2">
    <name type="scientific">Senna tora</name>
    <dbReference type="NCBI Taxonomy" id="362788"/>
    <lineage>
        <taxon>Eukaryota</taxon>
        <taxon>Viridiplantae</taxon>
        <taxon>Streptophyta</taxon>
        <taxon>Embryophyta</taxon>
        <taxon>Tracheophyta</taxon>
        <taxon>Spermatophyta</taxon>
        <taxon>Magnoliopsida</taxon>
        <taxon>eudicotyledons</taxon>
        <taxon>Gunneridae</taxon>
        <taxon>Pentapetalae</taxon>
        <taxon>rosids</taxon>
        <taxon>fabids</taxon>
        <taxon>Fabales</taxon>
        <taxon>Fabaceae</taxon>
        <taxon>Caesalpinioideae</taxon>
        <taxon>Cassia clade</taxon>
        <taxon>Senna</taxon>
    </lineage>
</organism>
<dbReference type="EMBL" id="JAAIUW010000005">
    <property type="protein sequence ID" value="KAF7831815.1"/>
    <property type="molecule type" value="Genomic_DNA"/>
</dbReference>
<dbReference type="Proteomes" id="UP000634136">
    <property type="component" value="Unassembled WGS sequence"/>
</dbReference>
<protein>
    <submittedName>
        <fullName evidence="1">Uncharacterized protein</fullName>
    </submittedName>
</protein>
<sequence>MLAPVAMTTKDDCEFSASQIQPELTSVTEEINSATKLEFCTSYLALVKEENCKRKSLEAIIGVQTQRITAYAQFEVFQETQDKIFPPQYFLGEKNILVEVIILVFGPRGCWYENSYWIDFILICAPRLGKVSSGIVNSISVEDMGSENIKELLMKDTKDTKKNYSYDAEILVELNALPYR</sequence>
<proteinExistence type="predicted"/>
<accession>A0A834WT02</accession>
<comment type="caution">
    <text evidence="1">The sequence shown here is derived from an EMBL/GenBank/DDBJ whole genome shotgun (WGS) entry which is preliminary data.</text>
</comment>
<reference evidence="1" key="1">
    <citation type="submission" date="2020-09" db="EMBL/GenBank/DDBJ databases">
        <title>Genome-Enabled Discovery of Anthraquinone Biosynthesis in Senna tora.</title>
        <authorList>
            <person name="Kang S.-H."/>
            <person name="Pandey R.P."/>
            <person name="Lee C.-M."/>
            <person name="Sim J.-S."/>
            <person name="Jeong J.-T."/>
            <person name="Choi B.-S."/>
            <person name="Jung M."/>
            <person name="Ginzburg D."/>
            <person name="Zhao K."/>
            <person name="Won S.Y."/>
            <person name="Oh T.-J."/>
            <person name="Yu Y."/>
            <person name="Kim N.-H."/>
            <person name="Lee O.R."/>
            <person name="Lee T.-H."/>
            <person name="Bashyal P."/>
            <person name="Kim T.-S."/>
            <person name="Lee W.-H."/>
            <person name="Kawkins C."/>
            <person name="Kim C.-K."/>
            <person name="Kim J.S."/>
            <person name="Ahn B.O."/>
            <person name="Rhee S.Y."/>
            <person name="Sohng J.K."/>
        </authorList>
    </citation>
    <scope>NUCLEOTIDE SEQUENCE</scope>
    <source>
        <tissue evidence="1">Leaf</tissue>
    </source>
</reference>
<evidence type="ECO:0000313" key="2">
    <source>
        <dbReference type="Proteomes" id="UP000634136"/>
    </source>
</evidence>